<gene>
    <name evidence="2" type="ORF">K3181_04280</name>
</gene>
<feature type="compositionally biased region" description="Basic and acidic residues" evidence="1">
    <location>
        <begin position="124"/>
        <end position="136"/>
    </location>
</feature>
<protein>
    <submittedName>
        <fullName evidence="2">Uncharacterized protein</fullName>
    </submittedName>
</protein>
<reference evidence="2 3" key="1">
    <citation type="submission" date="2021-08" db="EMBL/GenBank/DDBJ databases">
        <title>Comparative Genomics Analysis of the Genus Qipengyuania Reveals Extensive Genetic Diversity and Metabolic Versatility, Including the Description of Fifteen Novel Species.</title>
        <authorList>
            <person name="Liu Y."/>
        </authorList>
    </citation>
    <scope>NUCLEOTIDE SEQUENCE [LARGE SCALE GENOMIC DNA]</scope>
    <source>
        <strain evidence="2 3">YG27</strain>
    </source>
</reference>
<accession>A0ABS7JSQ8</accession>
<dbReference type="Proteomes" id="UP000782554">
    <property type="component" value="Unassembled WGS sequence"/>
</dbReference>
<evidence type="ECO:0000313" key="3">
    <source>
        <dbReference type="Proteomes" id="UP000782554"/>
    </source>
</evidence>
<dbReference type="EMBL" id="JAIGNU010000001">
    <property type="protein sequence ID" value="MBX7500652.1"/>
    <property type="molecule type" value="Genomic_DNA"/>
</dbReference>
<keyword evidence="3" id="KW-1185">Reference proteome</keyword>
<feature type="region of interest" description="Disordered" evidence="1">
    <location>
        <begin position="104"/>
        <end position="145"/>
    </location>
</feature>
<organism evidence="2 3">
    <name type="scientific">Qipengyuania mesophila</name>
    <dbReference type="NCBI Taxonomy" id="2867246"/>
    <lineage>
        <taxon>Bacteria</taxon>
        <taxon>Pseudomonadati</taxon>
        <taxon>Pseudomonadota</taxon>
        <taxon>Alphaproteobacteria</taxon>
        <taxon>Sphingomonadales</taxon>
        <taxon>Erythrobacteraceae</taxon>
        <taxon>Qipengyuania</taxon>
    </lineage>
</organism>
<evidence type="ECO:0000313" key="2">
    <source>
        <dbReference type="EMBL" id="MBX7500652.1"/>
    </source>
</evidence>
<evidence type="ECO:0000256" key="1">
    <source>
        <dbReference type="SAM" id="MobiDB-lite"/>
    </source>
</evidence>
<comment type="caution">
    <text evidence="2">The sequence shown here is derived from an EMBL/GenBank/DDBJ whole genome shotgun (WGS) entry which is preliminary data.</text>
</comment>
<name>A0ABS7JSQ8_9SPHN</name>
<sequence>MNDIADFEEHIASLIAGRGEPDRSNLEAFLRRHPGMTVRDWKGLGPSIPLDPAGWEKPWHRLRGDEVKEEAVRAFARELPHNLRQAAARHPDLIWNPLARKYRVRQPGDREGGQGSLSTAHPKTGGDHEETRKGAETSRILRRRP</sequence>
<proteinExistence type="predicted"/>
<dbReference type="RefSeq" id="WP_221601096.1">
    <property type="nucleotide sequence ID" value="NZ_JAIGNU010000001.1"/>
</dbReference>